<reference evidence="2" key="1">
    <citation type="submission" date="2017-04" db="EMBL/GenBank/DDBJ databases">
        <title>Function of individual gut microbiota members based on whole genome sequencing of pure cultures obtained from chicken caecum.</title>
        <authorList>
            <person name="Medvecky M."/>
            <person name="Cejkova D."/>
            <person name="Polansky O."/>
            <person name="Karasova D."/>
            <person name="Kubasova T."/>
            <person name="Cizek A."/>
            <person name="Rychlik I."/>
        </authorList>
    </citation>
    <scope>NUCLEOTIDE SEQUENCE [LARGE SCALE GENOMIC DNA]</scope>
    <source>
        <strain evidence="2">An180</strain>
    </source>
</reference>
<dbReference type="EMBL" id="NFKK01000002">
    <property type="protein sequence ID" value="OUP53995.1"/>
    <property type="molecule type" value="Genomic_DNA"/>
</dbReference>
<name>A0A1Y4LB91_9FIRM</name>
<comment type="caution">
    <text evidence="1">The sequence shown here is derived from an EMBL/GenBank/DDBJ whole genome shotgun (WGS) entry which is preliminary data.</text>
</comment>
<evidence type="ECO:0000313" key="2">
    <source>
        <dbReference type="Proteomes" id="UP000195897"/>
    </source>
</evidence>
<gene>
    <name evidence="1" type="ORF">B5F17_01950</name>
</gene>
<dbReference type="Proteomes" id="UP000195897">
    <property type="component" value="Unassembled WGS sequence"/>
</dbReference>
<dbReference type="RefSeq" id="WP_087370222.1">
    <property type="nucleotide sequence ID" value="NZ_NFKK01000002.1"/>
</dbReference>
<protein>
    <submittedName>
        <fullName evidence="1">Uncharacterized protein</fullName>
    </submittedName>
</protein>
<evidence type="ECO:0000313" key="1">
    <source>
        <dbReference type="EMBL" id="OUP53995.1"/>
    </source>
</evidence>
<organism evidence="1 2">
    <name type="scientific">Butyricicoccus pullicaecorum</name>
    <dbReference type="NCBI Taxonomy" id="501571"/>
    <lineage>
        <taxon>Bacteria</taxon>
        <taxon>Bacillati</taxon>
        <taxon>Bacillota</taxon>
        <taxon>Clostridia</taxon>
        <taxon>Eubacteriales</taxon>
        <taxon>Butyricicoccaceae</taxon>
        <taxon>Butyricicoccus</taxon>
    </lineage>
</organism>
<sequence length="131" mass="14312">MNRRFAILGIVLCVLLCVDIGVHVASMTMLHTSSESTGQAQSEGDAQSFVVIRNSDTAVIDLSDYPQWQVNESGQTYGPDIYNERPDLIATVTDDGKTGYVLREDMQRTGEIPIYESDGKTVIGSKQIGNP</sequence>
<proteinExistence type="predicted"/>
<accession>A0A1Y4LB91</accession>
<dbReference type="AlphaFoldDB" id="A0A1Y4LB91"/>